<dbReference type="PANTHER" id="PTHR33495:SF2">
    <property type="entry name" value="ANTI-SIGMA FACTOR ANTAGONIST TM_1081-RELATED"/>
    <property type="match status" value="1"/>
</dbReference>
<accession>A0A7W9GDB7</accession>
<dbReference type="Pfam" id="PF13466">
    <property type="entry name" value="STAS_2"/>
    <property type="match status" value="1"/>
</dbReference>
<dbReference type="AlphaFoldDB" id="A0A7W9GDB7"/>
<dbReference type="PANTHER" id="PTHR33495">
    <property type="entry name" value="ANTI-SIGMA FACTOR ANTAGONIST TM_1081-RELATED-RELATED"/>
    <property type="match status" value="1"/>
</dbReference>
<protein>
    <submittedName>
        <fullName evidence="2">Anti-anti-sigma factor</fullName>
    </submittedName>
</protein>
<dbReference type="Proteomes" id="UP000579153">
    <property type="component" value="Unassembled WGS sequence"/>
</dbReference>
<dbReference type="InterPro" id="IPR002645">
    <property type="entry name" value="STAS_dom"/>
</dbReference>
<dbReference type="InterPro" id="IPR036513">
    <property type="entry name" value="STAS_dom_sf"/>
</dbReference>
<name>A0A7W9GDB7_9ACTN</name>
<keyword evidence="3" id="KW-1185">Reference proteome</keyword>
<dbReference type="GO" id="GO:0043856">
    <property type="term" value="F:anti-sigma factor antagonist activity"/>
    <property type="evidence" value="ECO:0007669"/>
    <property type="project" value="TreeGrafter"/>
</dbReference>
<organism evidence="2 3">
    <name type="scientific">Nonomuraea jabiensis</name>
    <dbReference type="NCBI Taxonomy" id="882448"/>
    <lineage>
        <taxon>Bacteria</taxon>
        <taxon>Bacillati</taxon>
        <taxon>Actinomycetota</taxon>
        <taxon>Actinomycetes</taxon>
        <taxon>Streptosporangiales</taxon>
        <taxon>Streptosporangiaceae</taxon>
        <taxon>Nonomuraea</taxon>
    </lineage>
</organism>
<proteinExistence type="predicted"/>
<dbReference type="CDD" id="cd07043">
    <property type="entry name" value="STAS_anti-anti-sigma_factors"/>
    <property type="match status" value="1"/>
</dbReference>
<dbReference type="Gene3D" id="3.30.750.24">
    <property type="entry name" value="STAS domain"/>
    <property type="match status" value="1"/>
</dbReference>
<sequence length="83" mass="8641">MSGLTFCDSRGVGVLVMLLRQSREQHSTLVLSAIPPHLGRILTITGLRTAFQIEASVEEAIPAVQAAPGPAAAPQPPSEADPV</sequence>
<evidence type="ECO:0000313" key="3">
    <source>
        <dbReference type="Proteomes" id="UP000579153"/>
    </source>
</evidence>
<comment type="caution">
    <text evidence="2">The sequence shown here is derived from an EMBL/GenBank/DDBJ whole genome shotgun (WGS) entry which is preliminary data.</text>
</comment>
<evidence type="ECO:0000313" key="2">
    <source>
        <dbReference type="EMBL" id="MBB5781727.1"/>
    </source>
</evidence>
<gene>
    <name evidence="2" type="ORF">HD596_008483</name>
</gene>
<dbReference type="PROSITE" id="PS50801">
    <property type="entry name" value="STAS"/>
    <property type="match status" value="1"/>
</dbReference>
<feature type="domain" description="STAS" evidence="1">
    <location>
        <begin position="1"/>
        <end position="64"/>
    </location>
</feature>
<reference evidence="2 3" key="1">
    <citation type="submission" date="2020-08" db="EMBL/GenBank/DDBJ databases">
        <title>Sequencing the genomes of 1000 actinobacteria strains.</title>
        <authorList>
            <person name="Klenk H.-P."/>
        </authorList>
    </citation>
    <scope>NUCLEOTIDE SEQUENCE [LARGE SCALE GENOMIC DNA]</scope>
    <source>
        <strain evidence="2 3">DSM 45507</strain>
    </source>
</reference>
<dbReference type="InterPro" id="IPR058548">
    <property type="entry name" value="MlaB-like_STAS"/>
</dbReference>
<evidence type="ECO:0000259" key="1">
    <source>
        <dbReference type="PROSITE" id="PS50801"/>
    </source>
</evidence>
<dbReference type="SUPFAM" id="SSF52091">
    <property type="entry name" value="SpoIIaa-like"/>
    <property type="match status" value="1"/>
</dbReference>
<dbReference type="EMBL" id="JACHMB010000001">
    <property type="protein sequence ID" value="MBB5781727.1"/>
    <property type="molecule type" value="Genomic_DNA"/>
</dbReference>